<evidence type="ECO:0000313" key="1">
    <source>
        <dbReference type="EMBL" id="VDO96933.1"/>
    </source>
</evidence>
<accession>A0A183FYD6</accession>
<protein>
    <submittedName>
        <fullName evidence="3">EGF-like domain-containing protein</fullName>
    </submittedName>
</protein>
<dbReference type="OrthoDB" id="5857151at2759"/>
<dbReference type="Gene3D" id="2.10.25.10">
    <property type="entry name" value="Laminin"/>
    <property type="match status" value="1"/>
</dbReference>
<evidence type="ECO:0000313" key="3">
    <source>
        <dbReference type="WBParaSite" id="HPBE_0001364801-mRNA-1"/>
    </source>
</evidence>
<sequence>MSTEHCSRRRHRRTMMFCPKHKRTLPNAFLGLKRIVISSCSDNALLCEQLCITLSPETYECGCWNDHLLQSNGISCKVIASQQETATTTEATVGTTRLKRDRTVWPREKDTAPLSFTGNNFAEFPISDAPYLETNITIEFRCAAGVVSWLCSAQQRKNVKDDT</sequence>
<organism evidence="2 3">
    <name type="scientific">Heligmosomoides polygyrus</name>
    <name type="common">Parasitic roundworm</name>
    <dbReference type="NCBI Taxonomy" id="6339"/>
    <lineage>
        <taxon>Eukaryota</taxon>
        <taxon>Metazoa</taxon>
        <taxon>Ecdysozoa</taxon>
        <taxon>Nematoda</taxon>
        <taxon>Chromadorea</taxon>
        <taxon>Rhabditida</taxon>
        <taxon>Rhabditina</taxon>
        <taxon>Rhabditomorpha</taxon>
        <taxon>Strongyloidea</taxon>
        <taxon>Heligmosomidae</taxon>
        <taxon>Heligmosomoides</taxon>
    </lineage>
</organism>
<evidence type="ECO:0000313" key="2">
    <source>
        <dbReference type="Proteomes" id="UP000050761"/>
    </source>
</evidence>
<dbReference type="WBParaSite" id="HPBE_0001364801-mRNA-1">
    <property type="protein sequence ID" value="HPBE_0001364801-mRNA-1"/>
    <property type="gene ID" value="HPBE_0001364801"/>
</dbReference>
<dbReference type="AlphaFoldDB" id="A0A183FYD6"/>
<reference evidence="3" key="2">
    <citation type="submission" date="2019-09" db="UniProtKB">
        <authorList>
            <consortium name="WormBaseParasite"/>
        </authorList>
    </citation>
    <scope>IDENTIFICATION</scope>
</reference>
<dbReference type="EMBL" id="UZAH01028011">
    <property type="protein sequence ID" value="VDO96933.1"/>
    <property type="molecule type" value="Genomic_DNA"/>
</dbReference>
<reference evidence="1 2" key="1">
    <citation type="submission" date="2018-11" db="EMBL/GenBank/DDBJ databases">
        <authorList>
            <consortium name="Pathogen Informatics"/>
        </authorList>
    </citation>
    <scope>NUCLEOTIDE SEQUENCE [LARGE SCALE GENOMIC DNA]</scope>
</reference>
<gene>
    <name evidence="1" type="ORF">HPBE_LOCUS13649</name>
</gene>
<name>A0A183FYD6_HELPZ</name>
<dbReference type="SUPFAM" id="SSF57196">
    <property type="entry name" value="EGF/Laminin"/>
    <property type="match status" value="1"/>
</dbReference>
<accession>A0A3P8AY72</accession>
<proteinExistence type="predicted"/>
<dbReference type="Proteomes" id="UP000050761">
    <property type="component" value="Unassembled WGS sequence"/>
</dbReference>
<keyword evidence="2" id="KW-1185">Reference proteome</keyword>